<dbReference type="GeneTree" id="ENSGT00940000177207"/>
<proteinExistence type="predicted"/>
<keyword evidence="6" id="KW-1185">Reference proteome</keyword>
<dbReference type="Pfam" id="PF13868">
    <property type="entry name" value="TPH"/>
    <property type="match status" value="1"/>
</dbReference>
<dbReference type="Proteomes" id="UP000314980">
    <property type="component" value="Unassembled WGS sequence"/>
</dbReference>
<keyword evidence="1 2" id="KW-0175">Coiled coil</keyword>
<dbReference type="PANTHER" id="PTHR28663:SF1">
    <property type="entry name" value="CILIA- AND FLAGELLA- ASSOCIATED PROTEIN 210"/>
    <property type="match status" value="1"/>
</dbReference>
<protein>
    <recommendedName>
        <fullName evidence="4">Trichohyalin-plectin-homology domain-containing protein</fullName>
    </recommendedName>
</protein>
<reference evidence="5" key="2">
    <citation type="submission" date="2025-08" db="UniProtKB">
        <authorList>
            <consortium name="Ensembl"/>
        </authorList>
    </citation>
    <scope>IDENTIFICATION</scope>
</reference>
<dbReference type="InterPro" id="IPR043597">
    <property type="entry name" value="TPH_dom"/>
</dbReference>
<dbReference type="GO" id="GO:0005879">
    <property type="term" value="C:axonemal microtubule"/>
    <property type="evidence" value="ECO:0007669"/>
    <property type="project" value="TreeGrafter"/>
</dbReference>
<dbReference type="InterPro" id="IPR039986">
    <property type="entry name" value="CFAP210"/>
</dbReference>
<organism evidence="5 6">
    <name type="scientific">Lates calcarifer</name>
    <name type="common">Barramundi</name>
    <name type="synonym">Holocentrus calcarifer</name>
    <dbReference type="NCBI Taxonomy" id="8187"/>
    <lineage>
        <taxon>Eukaryota</taxon>
        <taxon>Metazoa</taxon>
        <taxon>Chordata</taxon>
        <taxon>Craniata</taxon>
        <taxon>Vertebrata</taxon>
        <taxon>Euteleostomi</taxon>
        <taxon>Actinopterygii</taxon>
        <taxon>Neopterygii</taxon>
        <taxon>Teleostei</taxon>
        <taxon>Neoteleostei</taxon>
        <taxon>Acanthomorphata</taxon>
        <taxon>Carangaria</taxon>
        <taxon>Carangaria incertae sedis</taxon>
        <taxon>Centropomidae</taxon>
        <taxon>Lates</taxon>
    </lineage>
</organism>
<dbReference type="AlphaFoldDB" id="A0A4W6FVZ1"/>
<reference evidence="5" key="3">
    <citation type="submission" date="2025-09" db="UniProtKB">
        <authorList>
            <consortium name="Ensembl"/>
        </authorList>
    </citation>
    <scope>IDENTIFICATION</scope>
</reference>
<reference evidence="6" key="1">
    <citation type="submission" date="2015-09" db="EMBL/GenBank/DDBJ databases">
        <authorList>
            <person name="Sai Rama Sridatta P."/>
        </authorList>
    </citation>
    <scope>NUCLEOTIDE SEQUENCE [LARGE SCALE GENOMIC DNA]</scope>
</reference>
<evidence type="ECO:0000313" key="6">
    <source>
        <dbReference type="Proteomes" id="UP000314980"/>
    </source>
</evidence>
<feature type="coiled-coil region" evidence="2">
    <location>
        <begin position="253"/>
        <end position="280"/>
    </location>
</feature>
<evidence type="ECO:0000259" key="4">
    <source>
        <dbReference type="Pfam" id="PF13868"/>
    </source>
</evidence>
<evidence type="ECO:0000256" key="1">
    <source>
        <dbReference type="ARBA" id="ARBA00023054"/>
    </source>
</evidence>
<evidence type="ECO:0000256" key="2">
    <source>
        <dbReference type="SAM" id="Coils"/>
    </source>
</evidence>
<sequence>MSSANMSILSRAEWVRFPSVHRNQLSAAKIDMRLTMEESRTNNQRFNQNGCDKKFNKVVLRTHMEKENQALSEIKRRQQKLAEEENRKCEEMMQSRHREALRKDQEKINQRMLKARALAQYQAKQMKERELLKEKERLQDKKDREMLYNLDEQHAQELRREAEKKALSKKINLRNQLEDINRINLTREEQEHRLNMEVQNAKRGQLQNDELLLKRKAEQTEKFRKLQTPKQIVWDQLAARKREQAGTRALREEQRFTKEKAKIEAELVKQQREKAKNNAAVVQSIAAHRQKKTYENEQKAKAEQQGNVDWLQAQKEADRLFLTNEKLKAQKTREDRMKIRDFNLAQAAEKRARLEQQRKEDHDTAVRNAEQAEKEMYLRQYVQHELHEAAENLLCQERKRLTIKYNETSNIDLKPGCLPSISKAAKTTVAAKDSTRGGSGLRVGSGESRMTNLSRRSSVTSICNLNQDFVLPSKPCLPPIRKAVKQRS</sequence>
<evidence type="ECO:0000256" key="3">
    <source>
        <dbReference type="SAM" id="MobiDB-lite"/>
    </source>
</evidence>
<feature type="domain" description="Trichohyalin-plectin-homology" evidence="4">
    <location>
        <begin position="53"/>
        <end position="393"/>
    </location>
</feature>
<dbReference type="PANTHER" id="PTHR28663">
    <property type="entry name" value="COILED-COIL DOMAIN-CONTAINING PROTEIN 173"/>
    <property type="match status" value="1"/>
</dbReference>
<feature type="coiled-coil region" evidence="2">
    <location>
        <begin position="64"/>
        <end position="144"/>
    </location>
</feature>
<name>A0A4W6FVZ1_LATCA</name>
<dbReference type="InParanoid" id="A0A4W6FVZ1"/>
<accession>A0A4W6FVZ1</accession>
<evidence type="ECO:0000313" key="5">
    <source>
        <dbReference type="Ensembl" id="ENSLCAP00010054803.1"/>
    </source>
</evidence>
<dbReference type="Ensembl" id="ENSLCAT00010056261.1">
    <property type="protein sequence ID" value="ENSLCAP00010054803.1"/>
    <property type="gene ID" value="ENSLCAG00010025564.1"/>
</dbReference>
<feature type="region of interest" description="Disordered" evidence="3">
    <location>
        <begin position="432"/>
        <end position="455"/>
    </location>
</feature>